<dbReference type="AlphaFoldDB" id="A0A0B1RYR3"/>
<gene>
    <name evidence="2" type="ORF">OESDEN_22182</name>
</gene>
<dbReference type="Proteomes" id="UP000053660">
    <property type="component" value="Unassembled WGS sequence"/>
</dbReference>
<dbReference type="PROSITE" id="PS50213">
    <property type="entry name" value="FAS1"/>
    <property type="match status" value="1"/>
</dbReference>
<evidence type="ECO:0000313" key="3">
    <source>
        <dbReference type="Proteomes" id="UP000053660"/>
    </source>
</evidence>
<name>A0A0B1RYR3_OESDE</name>
<organism evidence="2 3">
    <name type="scientific">Oesophagostomum dentatum</name>
    <name type="common">Nodular worm</name>
    <dbReference type="NCBI Taxonomy" id="61180"/>
    <lineage>
        <taxon>Eukaryota</taxon>
        <taxon>Metazoa</taxon>
        <taxon>Ecdysozoa</taxon>
        <taxon>Nematoda</taxon>
        <taxon>Chromadorea</taxon>
        <taxon>Rhabditida</taxon>
        <taxon>Rhabditina</taxon>
        <taxon>Rhabditomorpha</taxon>
        <taxon>Strongyloidea</taxon>
        <taxon>Strongylidae</taxon>
        <taxon>Oesophagostomum</taxon>
    </lineage>
</organism>
<evidence type="ECO:0000313" key="2">
    <source>
        <dbReference type="EMBL" id="KHJ78198.1"/>
    </source>
</evidence>
<proteinExistence type="predicted"/>
<dbReference type="EMBL" id="KN610012">
    <property type="protein sequence ID" value="KHJ78198.1"/>
    <property type="molecule type" value="Genomic_DNA"/>
</dbReference>
<sequence>MPSDKFYHISHEMQNFRELRDILNRVPDIALVIYGSSAWNGFHTFFLPTDKAFAKVIDRNRIDREVLLAHVTGMNRVLFTYPWMYDFGIHYYPSIR</sequence>
<dbReference type="InterPro" id="IPR000782">
    <property type="entry name" value="FAS1_domain"/>
</dbReference>
<accession>A0A0B1RYR3</accession>
<feature type="domain" description="FAS1" evidence="1">
    <location>
        <begin position="3"/>
        <end position="96"/>
    </location>
</feature>
<feature type="non-terminal residue" evidence="2">
    <location>
        <position position="96"/>
    </location>
</feature>
<evidence type="ECO:0000259" key="1">
    <source>
        <dbReference type="PROSITE" id="PS50213"/>
    </source>
</evidence>
<reference evidence="2 3" key="1">
    <citation type="submission" date="2014-03" db="EMBL/GenBank/DDBJ databases">
        <title>Draft genome of the hookworm Oesophagostomum dentatum.</title>
        <authorList>
            <person name="Mitreva M."/>
        </authorList>
    </citation>
    <scope>NUCLEOTIDE SEQUENCE [LARGE SCALE GENOMIC DNA]</scope>
    <source>
        <strain evidence="2 3">OD-Hann</strain>
    </source>
</reference>
<dbReference type="SUPFAM" id="SSF82153">
    <property type="entry name" value="FAS1 domain"/>
    <property type="match status" value="1"/>
</dbReference>
<dbReference type="InterPro" id="IPR036378">
    <property type="entry name" value="FAS1_dom_sf"/>
</dbReference>
<protein>
    <recommendedName>
        <fullName evidence="1">FAS1 domain-containing protein</fullName>
    </recommendedName>
</protein>
<keyword evidence="3" id="KW-1185">Reference proteome</keyword>
<dbReference type="OrthoDB" id="5810603at2759"/>